<name>A0A8J4PUK4_9MYCE</name>
<dbReference type="SUPFAM" id="SSF53167">
    <property type="entry name" value="Purine and uridine phosphorylases"/>
    <property type="match status" value="1"/>
</dbReference>
<dbReference type="Gene3D" id="3.40.50.1580">
    <property type="entry name" value="Nucleoside phosphorylase domain"/>
    <property type="match status" value="1"/>
</dbReference>
<dbReference type="AlphaFoldDB" id="A0A8J4PUK4"/>
<dbReference type="GO" id="GO:0009116">
    <property type="term" value="P:nucleoside metabolic process"/>
    <property type="evidence" value="ECO:0007669"/>
    <property type="project" value="InterPro"/>
</dbReference>
<accession>A0A8J4PUK4</accession>
<proteinExistence type="predicted"/>
<sequence>MDTLYCKCCTPPYLYKSPVFLSDCNHICCRETVVCFNDVYICPLCNIENDSIEDENDDVTELLDNIGKYLSDNECFLHSLPYTHVCLDHCVLMCKDCIEDHEYKCSLQAEKIDIKVQKKILLTKVTSDLIKANALLDQMYDNYVMCSNQLQQQQHEDEGLTKFLECLYKKDSIESRKALLKEIVDLLQAKAKEKIGQNYVAFRYFTNFTSSLESIRQRKLFLFDTQLKLYITQCLTSSPSFFEKIDSICCVLVANDSELVASKKVYEVAAKMVFGPIEEVSNNYVYFKSTTMHRDKIIVLACPSANTMFGEFALHLLRDFKPSLAVLVGSCSGKRGEQILCDLLIATDIVECGEWSRENKEFLEWLEKIKMNYSHTDIEEYLVPILSQSLTEEYVIQWLSRLIYESETNPDGSDWLKSINFTKTPGGISKNPAVLEFIPPNLKPLVLLQNMRNTKLITPDNKPSEKMKTDIESALELYGEYPIPLNTFLNPHIYYGTFKNGEYATFIQDTTEEIAIDSETHEFYLVTQLLGIDSISIKGISQHADSESFKEIFFPYKQYCVLLSTLFSLKIIKSHSSFQKKKSPGASSIASSLNSSLGSSLTSSLTSSIGSNLVASYDPTQTTTTTTIRTISNNQTKFEPMIVEQQNIKTPSPPTGSNILRDAKIDPSILTPKKEESLLESPTTTTEPKDQSIKGVFVMGGIGKSTILNSILGLLEFKSGISLDFNTKLYKTEKDYITYFECPYDIELLQDQDKIDLFNFLQTHKYKLLFVVNDSNEQTVVDLMNGSMNPYLNQNNYGILYNNLESTDKIRQLINENDPKLKPNSLTIPFMSSIADLDNKLMDKQPTDCLVQFINSTLDYQFTRVGNSTIKFGLDKPSPPVLFTTTTIEESKIVSEEFEQNEIYLYAPIPIVKKVKITQELNSTSVFQVFKYNDGDGEKTTRQLYEVKVEPISGSEKREILSEEIMK</sequence>
<dbReference type="EMBL" id="AJWJ01000112">
    <property type="protein sequence ID" value="KAF2075153.1"/>
    <property type="molecule type" value="Genomic_DNA"/>
</dbReference>
<comment type="caution">
    <text evidence="1">The sequence shown here is derived from an EMBL/GenBank/DDBJ whole genome shotgun (WGS) entry which is preliminary data.</text>
</comment>
<evidence type="ECO:0000313" key="2">
    <source>
        <dbReference type="Proteomes" id="UP000695562"/>
    </source>
</evidence>
<dbReference type="GO" id="GO:0003824">
    <property type="term" value="F:catalytic activity"/>
    <property type="evidence" value="ECO:0007669"/>
    <property type="project" value="InterPro"/>
</dbReference>
<organism evidence="1 2">
    <name type="scientific">Polysphondylium violaceum</name>
    <dbReference type="NCBI Taxonomy" id="133409"/>
    <lineage>
        <taxon>Eukaryota</taxon>
        <taxon>Amoebozoa</taxon>
        <taxon>Evosea</taxon>
        <taxon>Eumycetozoa</taxon>
        <taxon>Dictyostelia</taxon>
        <taxon>Dictyosteliales</taxon>
        <taxon>Dictyosteliaceae</taxon>
        <taxon>Polysphondylium</taxon>
    </lineage>
</organism>
<evidence type="ECO:0000313" key="1">
    <source>
        <dbReference type="EMBL" id="KAF2075153.1"/>
    </source>
</evidence>
<gene>
    <name evidence="1" type="ORF">CYY_003543</name>
</gene>
<keyword evidence="2" id="KW-1185">Reference proteome</keyword>
<reference evidence="1" key="1">
    <citation type="submission" date="2020-01" db="EMBL/GenBank/DDBJ databases">
        <title>Development of genomics and gene disruption for Polysphondylium violaceum indicates a role for the polyketide synthase stlB in stalk morphogenesis.</title>
        <authorList>
            <person name="Narita B."/>
            <person name="Kawabe Y."/>
            <person name="Kin K."/>
            <person name="Saito T."/>
            <person name="Gibbs R."/>
            <person name="Kuspa A."/>
            <person name="Muzny D."/>
            <person name="Queller D."/>
            <person name="Richards S."/>
            <person name="Strassman J."/>
            <person name="Sucgang R."/>
            <person name="Worley K."/>
            <person name="Schaap P."/>
        </authorList>
    </citation>
    <scope>NUCLEOTIDE SEQUENCE</scope>
    <source>
        <strain evidence="1">QSvi11</strain>
    </source>
</reference>
<dbReference type="InterPro" id="IPR035994">
    <property type="entry name" value="Nucleoside_phosphorylase_sf"/>
</dbReference>
<dbReference type="Proteomes" id="UP000695562">
    <property type="component" value="Unassembled WGS sequence"/>
</dbReference>
<protein>
    <submittedName>
        <fullName evidence="1">Uncharacterized protein</fullName>
    </submittedName>
</protein>